<sequence>MTVIDLAAADRPRVLHLPSYSTSAGDEAIDLAASAGLHLDPWQKYVLRHSLGERADGRWAAFEVGLIVARQQGKGAVLEARELAGLILFGEELIMHTAHELKTSMRHFKRLMGLFEKSADLSRRLKRVSRSNGKEGLEMVSGAELQCLARSKGSGRGYSGDLVVLDEAYDLVEDEMDATMPTMLARDNAQVWYCSSPPLNPVSGQILMSVRDRAEAGAATRLAWFDYGLAGRLDRIDQIDLDDRANWWAALPAMRSGRVREENVQALRDQLSDIGFAREIMGIWPPGLAGAFRVISEADWESARDPQSRIVGAPVFAPAVSLDRRWSAIGSCGFRADGLRHVEVVETGPGTGWVAPRLAELKRAHRSGAVVVDEFGPTGSLIPEVEKAGVKVERIGAGDAARAYGMFYDAFAGLPYVDKDSGLEVDPRNARHIGQEELTEAVKVAVDRKLGEGKAWDRRSPEDDITPLVSVTNAYWGLSKFGSRKRKPMAAYV</sequence>
<evidence type="ECO:0008006" key="3">
    <source>
        <dbReference type="Google" id="ProtNLM"/>
    </source>
</evidence>
<accession>A0A8J3BNK1</accession>
<reference evidence="1" key="1">
    <citation type="journal article" date="2014" name="Int. J. Syst. Evol. Microbiol.">
        <title>Complete genome sequence of Corynebacterium casei LMG S-19264T (=DSM 44701T), isolated from a smear-ripened cheese.</title>
        <authorList>
            <consortium name="US DOE Joint Genome Institute (JGI-PGF)"/>
            <person name="Walter F."/>
            <person name="Albersmeier A."/>
            <person name="Kalinowski J."/>
            <person name="Ruckert C."/>
        </authorList>
    </citation>
    <scope>NUCLEOTIDE SEQUENCE</scope>
    <source>
        <strain evidence="1">JCM 3091</strain>
    </source>
</reference>
<gene>
    <name evidence="1" type="ORF">GCM10010124_26040</name>
</gene>
<proteinExistence type="predicted"/>
<comment type="caution">
    <text evidence="1">The sequence shown here is derived from an EMBL/GenBank/DDBJ whole genome shotgun (WGS) entry which is preliminary data.</text>
</comment>
<dbReference type="RefSeq" id="WP_189114554.1">
    <property type="nucleotide sequence ID" value="NZ_BMQC01000008.1"/>
</dbReference>
<dbReference type="Proteomes" id="UP000662200">
    <property type="component" value="Unassembled WGS sequence"/>
</dbReference>
<keyword evidence="2" id="KW-1185">Reference proteome</keyword>
<name>A0A8J3BNK1_9ACTN</name>
<evidence type="ECO:0000313" key="1">
    <source>
        <dbReference type="EMBL" id="GGK32069.1"/>
    </source>
</evidence>
<dbReference type="AlphaFoldDB" id="A0A8J3BNK1"/>
<dbReference type="EMBL" id="BMQC01000008">
    <property type="protein sequence ID" value="GGK32069.1"/>
    <property type="molecule type" value="Genomic_DNA"/>
</dbReference>
<organism evidence="1 2">
    <name type="scientific">Pilimelia terevasa</name>
    <dbReference type="NCBI Taxonomy" id="53372"/>
    <lineage>
        <taxon>Bacteria</taxon>
        <taxon>Bacillati</taxon>
        <taxon>Actinomycetota</taxon>
        <taxon>Actinomycetes</taxon>
        <taxon>Micromonosporales</taxon>
        <taxon>Micromonosporaceae</taxon>
        <taxon>Pilimelia</taxon>
    </lineage>
</organism>
<dbReference type="InterPro" id="IPR027417">
    <property type="entry name" value="P-loop_NTPase"/>
</dbReference>
<reference evidence="1" key="2">
    <citation type="submission" date="2020-09" db="EMBL/GenBank/DDBJ databases">
        <authorList>
            <person name="Sun Q."/>
            <person name="Ohkuma M."/>
        </authorList>
    </citation>
    <scope>NUCLEOTIDE SEQUENCE</scope>
    <source>
        <strain evidence="1">JCM 3091</strain>
    </source>
</reference>
<protein>
    <recommendedName>
        <fullName evidence="3">Terminase</fullName>
    </recommendedName>
</protein>
<dbReference type="Gene3D" id="3.40.50.300">
    <property type="entry name" value="P-loop containing nucleotide triphosphate hydrolases"/>
    <property type="match status" value="1"/>
</dbReference>
<evidence type="ECO:0000313" key="2">
    <source>
        <dbReference type="Proteomes" id="UP000662200"/>
    </source>
</evidence>